<evidence type="ECO:0000259" key="3">
    <source>
        <dbReference type="Pfam" id="PF00291"/>
    </source>
</evidence>
<keyword evidence="5" id="KW-1185">Reference proteome</keyword>
<dbReference type="RefSeq" id="WP_249831395.1">
    <property type="nucleotide sequence ID" value="NZ_JAMGBE010000002.1"/>
</dbReference>
<feature type="domain" description="Tryptophan synthase beta chain-like PALP" evidence="3">
    <location>
        <begin position="68"/>
        <end position="370"/>
    </location>
</feature>
<evidence type="ECO:0000256" key="2">
    <source>
        <dbReference type="ARBA" id="ARBA00022898"/>
    </source>
</evidence>
<dbReference type="InterPro" id="IPR036052">
    <property type="entry name" value="TrpB-like_PALP_sf"/>
</dbReference>
<comment type="caution">
    <text evidence="4">The sequence shown here is derived from an EMBL/GenBank/DDBJ whole genome shotgun (WGS) entry which is preliminary data.</text>
</comment>
<comment type="cofactor">
    <cofactor evidence="1">
        <name>pyridoxal 5'-phosphate</name>
        <dbReference type="ChEBI" id="CHEBI:597326"/>
    </cofactor>
</comment>
<proteinExistence type="predicted"/>
<dbReference type="EMBL" id="JAMGBE010000002">
    <property type="protein sequence ID" value="MCL6729930.1"/>
    <property type="molecule type" value="Genomic_DNA"/>
</dbReference>
<evidence type="ECO:0000256" key="1">
    <source>
        <dbReference type="ARBA" id="ARBA00001933"/>
    </source>
</evidence>
<dbReference type="Proteomes" id="UP001165342">
    <property type="component" value="Unassembled WGS sequence"/>
</dbReference>
<sequence length="403" mass="44135">MAESYRLICKDCGSDQSATFASFCDCGGLIEARYDLGSVRLRDSDDPHQRYFDLLPVRDQSLLAPGIRTRTVHARNLGLRLGLNHLYLKDETENRTGTTKDRMAAVALPFLYEGGVRHFCTSSTGNSSTSYAQAMGQIPEMQMELFTAEDFKDRVHYAATPQVRHHVLREASFVDAGDHSITYARENGLVAERGFFNLGRREGLKLPWLEALEQVSRSIDWYVQAVSSAMGVHGVYKAAKEAVTIGAAAKVPSLLCVQQESCRPMVHAWEEGSTTIQPHHIVKRPTGIAEAILRGNPTKAYPIIREIVVESSGTMNSVNDAEIREAQALVLEDEGIKICPSAATAVAGLIKLAKSSDALADQKILVNLTGSVREGATPAPIDQWWEKGADEWVEAGQPVDLPA</sequence>
<reference evidence="4" key="1">
    <citation type="submission" date="2022-05" db="EMBL/GenBank/DDBJ databases">
        <authorList>
            <person name="Jo J.-H."/>
            <person name="Im W.-T."/>
        </authorList>
    </citation>
    <scope>NUCLEOTIDE SEQUENCE</scope>
    <source>
        <strain evidence="4">SE220</strain>
    </source>
</reference>
<keyword evidence="2" id="KW-0663">Pyridoxal phosphate</keyword>
<dbReference type="Pfam" id="PF00291">
    <property type="entry name" value="PALP"/>
    <property type="match status" value="1"/>
</dbReference>
<gene>
    <name evidence="4" type="ORF">LZ538_07650</name>
</gene>
<dbReference type="Gene3D" id="3.40.50.1100">
    <property type="match status" value="2"/>
</dbReference>
<dbReference type="SUPFAM" id="SSF53686">
    <property type="entry name" value="Tryptophan synthase beta subunit-like PLP-dependent enzymes"/>
    <property type="match status" value="1"/>
</dbReference>
<accession>A0ABT0S242</accession>
<organism evidence="4 5">
    <name type="scientific">Sphingomonas hankyongi</name>
    <dbReference type="NCBI Taxonomy" id="2908209"/>
    <lineage>
        <taxon>Bacteria</taxon>
        <taxon>Pseudomonadati</taxon>
        <taxon>Pseudomonadota</taxon>
        <taxon>Alphaproteobacteria</taxon>
        <taxon>Sphingomonadales</taxon>
        <taxon>Sphingomonadaceae</taxon>
        <taxon>Sphingomonas</taxon>
    </lineage>
</organism>
<name>A0ABT0S242_9SPHN</name>
<protein>
    <submittedName>
        <fullName evidence="4">Pyridoxal-phosphate dependent enzyme</fullName>
    </submittedName>
</protein>
<evidence type="ECO:0000313" key="4">
    <source>
        <dbReference type="EMBL" id="MCL6729930.1"/>
    </source>
</evidence>
<dbReference type="InterPro" id="IPR001926">
    <property type="entry name" value="TrpB-like_PALP"/>
</dbReference>
<evidence type="ECO:0000313" key="5">
    <source>
        <dbReference type="Proteomes" id="UP001165342"/>
    </source>
</evidence>